<dbReference type="Gene3D" id="3.40.50.2000">
    <property type="entry name" value="Glycogen Phosphorylase B"/>
    <property type="match status" value="1"/>
</dbReference>
<evidence type="ECO:0000313" key="11">
    <source>
        <dbReference type="EMBL" id="EGC17072.1"/>
    </source>
</evidence>
<dbReference type="PANTHER" id="PTHR42755:SF1">
    <property type="entry name" value="3-DEOXY-D-MANNO-OCTULOSONIC ACID TRANSFERASE, MITOCHONDRIAL-RELATED"/>
    <property type="match status" value="1"/>
</dbReference>
<keyword evidence="9" id="KW-0472">Membrane</keyword>
<evidence type="ECO:0000313" key="12">
    <source>
        <dbReference type="Proteomes" id="UP000004088"/>
    </source>
</evidence>
<dbReference type="PANTHER" id="PTHR42755">
    <property type="entry name" value="3-DEOXY-MANNO-OCTULOSONATE CYTIDYLYLTRANSFERASE"/>
    <property type="match status" value="1"/>
</dbReference>
<evidence type="ECO:0000256" key="3">
    <source>
        <dbReference type="ARBA" id="ARBA00019077"/>
    </source>
</evidence>
<comment type="pathway">
    <text evidence="1 9">Bacterial outer membrane biogenesis; LPS core biosynthesis.</text>
</comment>
<dbReference type="AlphaFoldDB" id="F0F038"/>
<comment type="catalytic activity">
    <reaction evidence="6 9">
        <text>lipid IVA (E. coli) + CMP-3-deoxy-beta-D-manno-octulosonate = alpha-Kdo-(2-&gt;6)-lipid IVA (E. coli) + CMP + H(+)</text>
        <dbReference type="Rhea" id="RHEA:28066"/>
        <dbReference type="ChEBI" id="CHEBI:15378"/>
        <dbReference type="ChEBI" id="CHEBI:58603"/>
        <dbReference type="ChEBI" id="CHEBI:60364"/>
        <dbReference type="ChEBI" id="CHEBI:60377"/>
        <dbReference type="ChEBI" id="CHEBI:85987"/>
        <dbReference type="EC" id="2.4.99.12"/>
    </reaction>
</comment>
<feature type="domain" description="3-deoxy-D-manno-octulosonic-acid transferase N-terminal" evidence="10">
    <location>
        <begin position="33"/>
        <end position="208"/>
    </location>
</feature>
<feature type="site" description="Transition state stabilizer" evidence="8">
    <location>
        <position position="129"/>
    </location>
</feature>
<dbReference type="FunFam" id="3.40.50.11720:FF:000001">
    <property type="entry name" value="3-deoxy-D-manno-octulosonic acid transferase"/>
    <property type="match status" value="1"/>
</dbReference>
<feature type="site" description="Transition state stabilizer" evidence="8">
    <location>
        <position position="205"/>
    </location>
</feature>
<evidence type="ECO:0000256" key="4">
    <source>
        <dbReference type="ARBA" id="ARBA00022679"/>
    </source>
</evidence>
<dbReference type="NCBIfam" id="NF004386">
    <property type="entry name" value="PRK05749.1-2"/>
    <property type="match status" value="1"/>
</dbReference>
<dbReference type="GO" id="GO:0005886">
    <property type="term" value="C:plasma membrane"/>
    <property type="evidence" value="ECO:0007669"/>
    <property type="project" value="UniProtKB-SubCell"/>
</dbReference>
<dbReference type="InterPro" id="IPR039901">
    <property type="entry name" value="Kdotransferase"/>
</dbReference>
<sequence>MLSWFYQILWQIAPPVIRYYLRRRAQKNPAYAEHWAERFGQPHPSPVTDAVWLHAVSVGETRAAQPLIAALRRRFPDAPLLITQMTPTGRATAQALYPDAQCRYLPYDRRDWVAQFLREHRPLFGVVMETELWANLLNEAHRQKIPMFVANARLSEKSARGYRRIDALIRPALQTLAGCLAQTDEDAERLRQLGAANVSVCGNSKYDIAPPEDKIELAAQWRRQLGRRRVFVAASTREKDGTDEAHEIVRAWRQHGCADDLLVLVPRHPERFGVAAECAQSLGLTVQKRSSGEAVAPGTQVWVGDSMGEMFAYYALADAVFVGGSLVDTGCQNIIEPMSCGKPVLFGTSVYNFQAACTGSLAFGAARQIASADELVQTVYRWWQNPEEAVALAQRAVQFVAQHKGASERMAQRIEDGVKRKG</sequence>
<feature type="active site" description="Proton acceptor" evidence="7">
    <location>
        <position position="60"/>
    </location>
</feature>
<gene>
    <name evidence="11" type="primary">waaA</name>
    <name evidence="11" type="ORF">HMPREF9098_1472</name>
</gene>
<dbReference type="EMBL" id="AEWV01000023">
    <property type="protein sequence ID" value="EGC17072.1"/>
    <property type="molecule type" value="Genomic_DNA"/>
</dbReference>
<evidence type="ECO:0000256" key="7">
    <source>
        <dbReference type="PIRSR" id="PIRSR639901-1"/>
    </source>
</evidence>
<evidence type="ECO:0000256" key="8">
    <source>
        <dbReference type="PIRSR" id="PIRSR639901-2"/>
    </source>
</evidence>
<comment type="similarity">
    <text evidence="9">Belongs to the glycosyltransferase group 1 family.</text>
</comment>
<comment type="subcellular location">
    <subcellularLocation>
        <location evidence="9">Cell membrane</location>
    </subcellularLocation>
</comment>
<dbReference type="Proteomes" id="UP000004088">
    <property type="component" value="Unassembled WGS sequence"/>
</dbReference>
<evidence type="ECO:0000256" key="2">
    <source>
        <dbReference type="ARBA" id="ARBA00012621"/>
    </source>
</evidence>
<keyword evidence="9" id="KW-1003">Cell membrane</keyword>
<dbReference type="EC" id="2.4.99.12" evidence="2 9"/>
<dbReference type="GO" id="GO:0016779">
    <property type="term" value="F:nucleotidyltransferase activity"/>
    <property type="evidence" value="ECO:0007669"/>
    <property type="project" value="UniProtKB-KW"/>
</dbReference>
<dbReference type="GO" id="GO:0009244">
    <property type="term" value="P:lipopolysaccharide core region biosynthetic process"/>
    <property type="evidence" value="ECO:0007669"/>
    <property type="project" value="UniProtKB-UniRule"/>
</dbReference>
<dbReference type="GO" id="GO:0043842">
    <property type="term" value="F:Kdo transferase activity"/>
    <property type="evidence" value="ECO:0007669"/>
    <property type="project" value="UniProtKB-EC"/>
</dbReference>
<dbReference type="InterPro" id="IPR038107">
    <property type="entry name" value="Glycos_transf_N_sf"/>
</dbReference>
<organism evidence="11 12">
    <name type="scientific">Kingella denitrificans ATCC 33394</name>
    <dbReference type="NCBI Taxonomy" id="888741"/>
    <lineage>
        <taxon>Bacteria</taxon>
        <taxon>Pseudomonadati</taxon>
        <taxon>Pseudomonadota</taxon>
        <taxon>Betaproteobacteria</taxon>
        <taxon>Neisseriales</taxon>
        <taxon>Neisseriaceae</taxon>
        <taxon>Kingella</taxon>
    </lineage>
</organism>
<evidence type="ECO:0000259" key="10">
    <source>
        <dbReference type="Pfam" id="PF04413"/>
    </source>
</evidence>
<dbReference type="STRING" id="888741.HMPREF9098_1472"/>
<keyword evidence="11" id="KW-0548">Nucleotidyltransferase</keyword>
<dbReference type="CDD" id="cd01635">
    <property type="entry name" value="Glycosyltransferase_GTB-type"/>
    <property type="match status" value="1"/>
</dbReference>
<dbReference type="Pfam" id="PF04413">
    <property type="entry name" value="Glycos_transf_N"/>
    <property type="match status" value="1"/>
</dbReference>
<protein>
    <recommendedName>
        <fullName evidence="3 9">3-deoxy-D-manno-octulosonic acid transferase</fullName>
        <shortName evidence="9">Kdo transferase</shortName>
        <ecNumber evidence="2 9">2.4.99.12</ecNumber>
    </recommendedName>
    <alternativeName>
        <fullName evidence="5 9">Lipid IV(A) 3-deoxy-D-manno-octulosonic acid transferase</fullName>
    </alternativeName>
</protein>
<keyword evidence="9" id="KW-0448">Lipopolysaccharide biosynthesis</keyword>
<dbReference type="InterPro" id="IPR007507">
    <property type="entry name" value="Glycos_transf_N"/>
</dbReference>
<evidence type="ECO:0000256" key="5">
    <source>
        <dbReference type="ARBA" id="ARBA00031445"/>
    </source>
</evidence>
<dbReference type="Gene3D" id="3.40.50.11720">
    <property type="entry name" value="3-Deoxy-D-manno-octulosonic-acid transferase, N-terminal domain"/>
    <property type="match status" value="1"/>
</dbReference>
<keyword evidence="4 9" id="KW-0808">Transferase</keyword>
<evidence type="ECO:0000256" key="6">
    <source>
        <dbReference type="ARBA" id="ARBA00049183"/>
    </source>
</evidence>
<comment type="caution">
    <text evidence="11">The sequence shown here is derived from an EMBL/GenBank/DDBJ whole genome shotgun (WGS) entry which is preliminary data.</text>
</comment>
<dbReference type="GO" id="GO:0009245">
    <property type="term" value="P:lipid A biosynthetic process"/>
    <property type="evidence" value="ECO:0007669"/>
    <property type="project" value="TreeGrafter"/>
</dbReference>
<keyword evidence="12" id="KW-1185">Reference proteome</keyword>
<proteinExistence type="inferred from homology"/>
<name>F0F038_9NEIS</name>
<dbReference type="HOGENOM" id="CLU_036146_2_0_4"/>
<reference evidence="11 12" key="1">
    <citation type="submission" date="2011-01" db="EMBL/GenBank/DDBJ databases">
        <authorList>
            <person name="Muzny D."/>
            <person name="Qin X."/>
            <person name="Deng J."/>
            <person name="Jiang H."/>
            <person name="Liu Y."/>
            <person name="Qu J."/>
            <person name="Song X.-Z."/>
            <person name="Zhang L."/>
            <person name="Thornton R."/>
            <person name="Coyle M."/>
            <person name="Francisco L."/>
            <person name="Jackson L."/>
            <person name="Javaid M."/>
            <person name="Korchina V."/>
            <person name="Kovar C."/>
            <person name="Mata R."/>
            <person name="Mathew T."/>
            <person name="Ngo R."/>
            <person name="Nguyen L."/>
            <person name="Nguyen N."/>
            <person name="Okwuonu G."/>
            <person name="Ongeri F."/>
            <person name="Pham C."/>
            <person name="Simmons D."/>
            <person name="Wilczek-Boney K."/>
            <person name="Hale W."/>
            <person name="Jakkamsetti A."/>
            <person name="Pham P."/>
            <person name="Ruth R."/>
            <person name="San Lucas F."/>
            <person name="Warren J."/>
            <person name="Zhang J."/>
            <person name="Zhao Z."/>
            <person name="Zhou C."/>
            <person name="Zhu D."/>
            <person name="Lee S."/>
            <person name="Bess C."/>
            <person name="Blankenburg K."/>
            <person name="Forbes L."/>
            <person name="Fu Q."/>
            <person name="Gubbala S."/>
            <person name="Hirani K."/>
            <person name="Jayaseelan J.C."/>
            <person name="Lara F."/>
            <person name="Munidasa M."/>
            <person name="Palculict T."/>
            <person name="Patil S."/>
            <person name="Pu L.-L."/>
            <person name="Saada N."/>
            <person name="Tang L."/>
            <person name="Weissenberger G."/>
            <person name="Zhu Y."/>
            <person name="Hemphill L."/>
            <person name="Shang Y."/>
            <person name="Youmans B."/>
            <person name="Ayvaz T."/>
            <person name="Ross M."/>
            <person name="Santibanez J."/>
            <person name="Aqrawi P."/>
            <person name="Gross S."/>
            <person name="Joshi V."/>
            <person name="Fowler G."/>
            <person name="Nazareth L."/>
            <person name="Reid J."/>
            <person name="Worley K."/>
            <person name="Petrosino J."/>
            <person name="Highlander S."/>
            <person name="Gibbs R."/>
        </authorList>
    </citation>
    <scope>NUCLEOTIDE SEQUENCE [LARGE SCALE GENOMIC DNA]</scope>
    <source>
        <strain evidence="11 12">ATCC 33394</strain>
    </source>
</reference>
<dbReference type="RefSeq" id="WP_003783132.1">
    <property type="nucleotide sequence ID" value="NZ_GL870929.1"/>
</dbReference>
<evidence type="ECO:0000256" key="9">
    <source>
        <dbReference type="RuleBase" id="RU365103"/>
    </source>
</evidence>
<evidence type="ECO:0000256" key="1">
    <source>
        <dbReference type="ARBA" id="ARBA00004713"/>
    </source>
</evidence>
<dbReference type="UniPathway" id="UPA00958"/>
<comment type="function">
    <text evidence="9">Involved in lipopolysaccharide (LPS) biosynthesis. Catalyzes the transfer of 3-deoxy-D-manno-octulosonate (Kdo) residue(s) from CMP-Kdo to lipid IV(A), the tetraacyldisaccharide-1,4'-bisphosphate precursor of lipid A.</text>
</comment>
<dbReference type="SUPFAM" id="SSF53756">
    <property type="entry name" value="UDP-Glycosyltransferase/glycogen phosphorylase"/>
    <property type="match status" value="1"/>
</dbReference>
<accession>F0F038</accession>